<dbReference type="SUPFAM" id="SSF53067">
    <property type="entry name" value="Actin-like ATPase domain"/>
    <property type="match status" value="1"/>
</dbReference>
<protein>
    <submittedName>
        <fullName evidence="2">ROK family transcriptional regulator</fullName>
    </submittedName>
</protein>
<dbReference type="InterPro" id="IPR049874">
    <property type="entry name" value="ROK_cs"/>
</dbReference>
<comment type="caution">
    <text evidence="2">The sequence shown here is derived from an EMBL/GenBank/DDBJ whole genome shotgun (WGS) entry which is preliminary data.</text>
</comment>
<sequence>MSTPMYAALDIGGTKIAGALVDEAGSVVRRVELPTPAKESEARLVSTLDAVIDALAVEPAWSAVRGLGIASAGPVDTAAGTVSPVNIPAWREFPLVESVRSHHALPGTIEPVLLGDAVAVAAAEHWRGAARGVDNALCMVVSTGVGGGFVLGGRLYPGPSGNAGHIGHISVELDGPPCACGARGCLEAYASGTAIARHAQRAGWAPPAGVPATAAAVAVAAREGDERALAAYDRSARALAAAIAGSATLLEIEVAVIGGGVAQAGDTLFTPLRRHLRTYATLDFARRVEVRPAALAQDAGLVGAASAARRQAAVAGAAT</sequence>
<dbReference type="RefSeq" id="WP_067232341.1">
    <property type="nucleotide sequence ID" value="NZ_KQ948551.1"/>
</dbReference>
<dbReference type="PROSITE" id="PS01125">
    <property type="entry name" value="ROK"/>
    <property type="match status" value="1"/>
</dbReference>
<dbReference type="STRING" id="68231.AQJ30_12025"/>
<comment type="similarity">
    <text evidence="1">Belongs to the ROK (NagC/XylR) family.</text>
</comment>
<evidence type="ECO:0000313" key="2">
    <source>
        <dbReference type="EMBL" id="KUN38843.1"/>
    </source>
</evidence>
<dbReference type="InterPro" id="IPR000600">
    <property type="entry name" value="ROK"/>
</dbReference>
<keyword evidence="3" id="KW-1185">Reference proteome</keyword>
<proteinExistence type="inferred from homology"/>
<reference evidence="2 3" key="1">
    <citation type="submission" date="2015-10" db="EMBL/GenBank/DDBJ databases">
        <title>Draft genome sequence of Streptomyces longwoodensis DSM 41677, type strain for the species Streptomyces longwoodensis.</title>
        <authorList>
            <person name="Ruckert C."/>
            <person name="Winkler A."/>
            <person name="Kalinowski J."/>
            <person name="Kampfer P."/>
            <person name="Glaeser S."/>
        </authorList>
    </citation>
    <scope>NUCLEOTIDE SEQUENCE [LARGE SCALE GENOMIC DNA]</scope>
    <source>
        <strain evidence="2 3">DSM 41677</strain>
    </source>
</reference>
<accession>A0A101QZD2</accession>
<dbReference type="GeneID" id="91425332"/>
<dbReference type="PANTHER" id="PTHR18964:SF169">
    <property type="entry name" value="N-ACETYLMANNOSAMINE KINASE"/>
    <property type="match status" value="1"/>
</dbReference>
<dbReference type="EMBL" id="LMWS01000014">
    <property type="protein sequence ID" value="KUN38843.1"/>
    <property type="molecule type" value="Genomic_DNA"/>
</dbReference>
<dbReference type="InterPro" id="IPR043129">
    <property type="entry name" value="ATPase_NBD"/>
</dbReference>
<dbReference type="Proteomes" id="UP000053271">
    <property type="component" value="Unassembled WGS sequence"/>
</dbReference>
<organism evidence="2 3">
    <name type="scientific">Streptomyces longwoodensis</name>
    <dbReference type="NCBI Taxonomy" id="68231"/>
    <lineage>
        <taxon>Bacteria</taxon>
        <taxon>Bacillati</taxon>
        <taxon>Actinomycetota</taxon>
        <taxon>Actinomycetes</taxon>
        <taxon>Kitasatosporales</taxon>
        <taxon>Streptomycetaceae</taxon>
        <taxon>Streptomyces</taxon>
    </lineage>
</organism>
<dbReference type="Pfam" id="PF00480">
    <property type="entry name" value="ROK"/>
    <property type="match status" value="1"/>
</dbReference>
<name>A0A101QZD2_9ACTN</name>
<evidence type="ECO:0000313" key="3">
    <source>
        <dbReference type="Proteomes" id="UP000053271"/>
    </source>
</evidence>
<dbReference type="AlphaFoldDB" id="A0A101QZD2"/>
<dbReference type="Gene3D" id="3.30.420.40">
    <property type="match status" value="2"/>
</dbReference>
<evidence type="ECO:0000256" key="1">
    <source>
        <dbReference type="ARBA" id="ARBA00006479"/>
    </source>
</evidence>
<dbReference type="PANTHER" id="PTHR18964">
    <property type="entry name" value="ROK (REPRESSOR, ORF, KINASE) FAMILY"/>
    <property type="match status" value="1"/>
</dbReference>
<gene>
    <name evidence="2" type="ORF">AQJ30_12025</name>
</gene>